<comment type="caution">
    <text evidence="7">The sequence shown here is derived from an EMBL/GenBank/DDBJ whole genome shotgun (WGS) entry which is preliminary data.</text>
</comment>
<dbReference type="Pfam" id="PF06081">
    <property type="entry name" value="ArAE_1"/>
    <property type="match status" value="1"/>
</dbReference>
<organism evidence="7 8">
    <name type="scientific">Nocardioides guangzhouensis</name>
    <dbReference type="NCBI Taxonomy" id="2497878"/>
    <lineage>
        <taxon>Bacteria</taxon>
        <taxon>Bacillati</taxon>
        <taxon>Actinomycetota</taxon>
        <taxon>Actinomycetes</taxon>
        <taxon>Propionibacteriales</taxon>
        <taxon>Nocardioidaceae</taxon>
        <taxon>Nocardioides</taxon>
    </lineage>
</organism>
<dbReference type="RefSeq" id="WP_134719467.1">
    <property type="nucleotide sequence ID" value="NZ_SDKM01000028.1"/>
</dbReference>
<proteinExistence type="predicted"/>
<protein>
    <recommendedName>
        <fullName evidence="9">FUSC family protein</fullName>
    </recommendedName>
</protein>
<evidence type="ECO:0000256" key="2">
    <source>
        <dbReference type="ARBA" id="ARBA00022475"/>
    </source>
</evidence>
<evidence type="ECO:0000256" key="4">
    <source>
        <dbReference type="ARBA" id="ARBA00022989"/>
    </source>
</evidence>
<dbReference type="Proteomes" id="UP000295198">
    <property type="component" value="Unassembled WGS sequence"/>
</dbReference>
<dbReference type="OrthoDB" id="3780377at2"/>
<dbReference type="AlphaFoldDB" id="A0A4Q4Z8Y4"/>
<evidence type="ECO:0000256" key="3">
    <source>
        <dbReference type="ARBA" id="ARBA00022692"/>
    </source>
</evidence>
<dbReference type="InterPro" id="IPR010343">
    <property type="entry name" value="ArAE_1"/>
</dbReference>
<evidence type="ECO:0000256" key="1">
    <source>
        <dbReference type="ARBA" id="ARBA00004651"/>
    </source>
</evidence>
<feature type="transmembrane region" description="Helical" evidence="6">
    <location>
        <begin position="78"/>
        <end position="111"/>
    </location>
</feature>
<dbReference type="EMBL" id="SDKM01000028">
    <property type="protein sequence ID" value="RYP83925.1"/>
    <property type="molecule type" value="Genomic_DNA"/>
</dbReference>
<evidence type="ECO:0008006" key="9">
    <source>
        <dbReference type="Google" id="ProtNLM"/>
    </source>
</evidence>
<feature type="transmembrane region" description="Helical" evidence="6">
    <location>
        <begin position="54"/>
        <end position="71"/>
    </location>
</feature>
<keyword evidence="2" id="KW-1003">Cell membrane</keyword>
<gene>
    <name evidence="7" type="ORF">EKO23_17770</name>
</gene>
<sequence>MREGLGGRLSARWRDGLRDPVLLTDLLQSAKTALAGVLAWVVATEVLALRQPFLAPWAAVLVVHATLYRTFSRAAQQVAATVLAVVLAWGSGQLFGLGAAGMGVMLAIAFLLGRGRWLREETTTLATTGIVVLATNAIDQSNLLWGRLLDTSTGIVVGLLVNLVVWPPLRHRAAWARARGIPEELVAVLREMADHLGPELEEDQVEEWIRRAGLVDQHVDEAWAFWRQAHEGGRFNPRRRRRTDLDELQRTLHWLEQAVADVQSMGRTLAMSARHATLWDDAFRRRWTALVVEAADAVESGKVSRLHAVGDDLGELVRDLSDDALAHSAWQEYGGMVVALRNVLSALSRAAPTLASGTAP</sequence>
<name>A0A4Q4Z8Y4_9ACTN</name>
<feature type="transmembrane region" description="Helical" evidence="6">
    <location>
        <begin position="21"/>
        <end position="42"/>
    </location>
</feature>
<dbReference type="GO" id="GO:0005886">
    <property type="term" value="C:plasma membrane"/>
    <property type="evidence" value="ECO:0007669"/>
    <property type="project" value="UniProtKB-SubCell"/>
</dbReference>
<evidence type="ECO:0000313" key="8">
    <source>
        <dbReference type="Proteomes" id="UP000295198"/>
    </source>
</evidence>
<keyword evidence="8" id="KW-1185">Reference proteome</keyword>
<evidence type="ECO:0000256" key="5">
    <source>
        <dbReference type="ARBA" id="ARBA00023136"/>
    </source>
</evidence>
<keyword evidence="4 6" id="KW-1133">Transmembrane helix</keyword>
<evidence type="ECO:0000256" key="6">
    <source>
        <dbReference type="SAM" id="Phobius"/>
    </source>
</evidence>
<reference evidence="7 8" key="1">
    <citation type="submission" date="2019-01" db="EMBL/GenBank/DDBJ databases">
        <title>Nocardioides guangzhouensis sp. nov., an actinobacterium isolated from soil.</title>
        <authorList>
            <person name="Fu Y."/>
            <person name="Cai Y."/>
            <person name="Lin Z."/>
            <person name="Chen P."/>
        </authorList>
    </citation>
    <scope>NUCLEOTIDE SEQUENCE [LARGE SCALE GENOMIC DNA]</scope>
    <source>
        <strain evidence="7 8">130</strain>
    </source>
</reference>
<accession>A0A4Q4Z8Y4</accession>
<keyword evidence="3 6" id="KW-0812">Transmembrane</keyword>
<evidence type="ECO:0000313" key="7">
    <source>
        <dbReference type="EMBL" id="RYP83925.1"/>
    </source>
</evidence>
<comment type="subcellular location">
    <subcellularLocation>
        <location evidence="1">Cell membrane</location>
        <topology evidence="1">Multi-pass membrane protein</topology>
    </subcellularLocation>
</comment>
<keyword evidence="5 6" id="KW-0472">Membrane</keyword>